<evidence type="ECO:0000259" key="9">
    <source>
        <dbReference type="SMART" id="SM00562"/>
    </source>
</evidence>
<reference evidence="10" key="2">
    <citation type="journal article" date="2021" name="PeerJ">
        <title>Extensive microbial diversity within the chicken gut microbiome revealed by metagenomics and culture.</title>
        <authorList>
            <person name="Gilroy R."/>
            <person name="Ravi A."/>
            <person name="Getino M."/>
            <person name="Pursley I."/>
            <person name="Horton D.L."/>
            <person name="Alikhan N.F."/>
            <person name="Baker D."/>
            <person name="Gharbi K."/>
            <person name="Hall N."/>
            <person name="Watson M."/>
            <person name="Adriaenssens E.M."/>
            <person name="Foster-Nyarko E."/>
            <person name="Jarju S."/>
            <person name="Secka A."/>
            <person name="Antonio M."/>
            <person name="Oren A."/>
            <person name="Chaudhuri R.R."/>
            <person name="La Ragione R."/>
            <person name="Hildebrand F."/>
            <person name="Pallen M.J."/>
        </authorList>
    </citation>
    <scope>NUCLEOTIDE SEQUENCE</scope>
    <source>
        <strain evidence="10">F1-3629</strain>
    </source>
</reference>
<evidence type="ECO:0000256" key="4">
    <source>
        <dbReference type="ARBA" id="ARBA00022553"/>
    </source>
</evidence>
<evidence type="ECO:0000256" key="7">
    <source>
        <dbReference type="PROSITE-ProRule" id="PRU00706"/>
    </source>
</evidence>
<dbReference type="InterPro" id="IPR036850">
    <property type="entry name" value="NDK-like_dom_sf"/>
</dbReference>
<keyword evidence="6 10" id="KW-0418">Kinase</keyword>
<protein>
    <recommendedName>
        <fullName evidence="3">nucleoside-diphosphate kinase</fullName>
        <ecNumber evidence="3">2.7.4.6</ecNumber>
    </recommendedName>
</protein>
<evidence type="ECO:0000256" key="8">
    <source>
        <dbReference type="RuleBase" id="RU004011"/>
    </source>
</evidence>
<dbReference type="Pfam" id="PF00334">
    <property type="entry name" value="NDK"/>
    <property type="match status" value="1"/>
</dbReference>
<feature type="non-terminal residue" evidence="10">
    <location>
        <position position="1"/>
    </location>
</feature>
<feature type="binding site" evidence="7">
    <location>
        <position position="31"/>
    </location>
    <ligand>
        <name>ATP</name>
        <dbReference type="ChEBI" id="CHEBI:30616"/>
    </ligand>
</feature>
<dbReference type="PROSITE" id="PS51374">
    <property type="entry name" value="NDPK_LIKE"/>
    <property type="match status" value="1"/>
</dbReference>
<dbReference type="Proteomes" id="UP000771749">
    <property type="component" value="Unassembled WGS sequence"/>
</dbReference>
<proteinExistence type="inferred from homology"/>
<feature type="active site" description="Pros-phosphohistidine intermediate" evidence="7">
    <location>
        <position position="61"/>
    </location>
</feature>
<feature type="binding site" evidence="7">
    <location>
        <position position="58"/>
    </location>
    <ligand>
        <name>ATP</name>
        <dbReference type="ChEBI" id="CHEBI:30616"/>
    </ligand>
</feature>
<name>A0A940IGC0_9BACT</name>
<evidence type="ECO:0000256" key="5">
    <source>
        <dbReference type="ARBA" id="ARBA00022679"/>
    </source>
</evidence>
<dbReference type="GO" id="GO:0006183">
    <property type="term" value="P:GTP biosynthetic process"/>
    <property type="evidence" value="ECO:0007669"/>
    <property type="project" value="InterPro"/>
</dbReference>
<evidence type="ECO:0000256" key="3">
    <source>
        <dbReference type="ARBA" id="ARBA00012966"/>
    </source>
</evidence>
<dbReference type="PANTHER" id="PTHR11349">
    <property type="entry name" value="NUCLEOSIDE DIPHOSPHATE KINASE"/>
    <property type="match status" value="1"/>
</dbReference>
<evidence type="ECO:0000256" key="6">
    <source>
        <dbReference type="ARBA" id="ARBA00022777"/>
    </source>
</evidence>
<accession>A0A940IGC0</accession>
<comment type="cofactor">
    <cofactor evidence="1">
        <name>Mg(2+)</name>
        <dbReference type="ChEBI" id="CHEBI:18420"/>
    </cofactor>
</comment>
<gene>
    <name evidence="10" type="ORF">IAC07_03880</name>
</gene>
<evidence type="ECO:0000256" key="1">
    <source>
        <dbReference type="ARBA" id="ARBA00001946"/>
    </source>
</evidence>
<dbReference type="GO" id="GO:0006228">
    <property type="term" value="P:UTP biosynthetic process"/>
    <property type="evidence" value="ECO:0007669"/>
    <property type="project" value="InterPro"/>
</dbReference>
<dbReference type="InterPro" id="IPR034907">
    <property type="entry name" value="NDK-like_dom"/>
</dbReference>
<dbReference type="AlphaFoldDB" id="A0A940IGC0"/>
<feature type="binding site" evidence="7">
    <location>
        <position position="48"/>
    </location>
    <ligand>
        <name>ATP</name>
        <dbReference type="ChEBI" id="CHEBI:30616"/>
    </ligand>
</feature>
<feature type="domain" description="Nucleoside diphosphate kinase-like" evidence="9">
    <location>
        <begin position="1"/>
        <end position="84"/>
    </location>
</feature>
<reference evidence="10" key="1">
    <citation type="submission" date="2020-10" db="EMBL/GenBank/DDBJ databases">
        <authorList>
            <person name="Gilroy R."/>
        </authorList>
    </citation>
    <scope>NUCLEOTIDE SEQUENCE</scope>
    <source>
        <strain evidence="10">F1-3629</strain>
    </source>
</reference>
<keyword evidence="5" id="KW-0808">Transferase</keyword>
<sequence>KPFFPWLCSGMTAAPVVLCCWEGFEAVKVVRAMAGTTNARNAAPGTIRGDYALSSQENVVHTSDSVENAKEELDRFFSPEDYCDYPSPLNQFLYAPDEK</sequence>
<dbReference type="GO" id="GO:0004550">
    <property type="term" value="F:nucleoside diphosphate kinase activity"/>
    <property type="evidence" value="ECO:0007669"/>
    <property type="project" value="UniProtKB-EC"/>
</dbReference>
<dbReference type="InterPro" id="IPR001564">
    <property type="entry name" value="Nucleoside_diP_kinase"/>
</dbReference>
<evidence type="ECO:0000256" key="2">
    <source>
        <dbReference type="ARBA" id="ARBA00008142"/>
    </source>
</evidence>
<comment type="caution">
    <text evidence="10">The sequence shown here is derived from an EMBL/GenBank/DDBJ whole genome shotgun (WGS) entry which is preliminary data.</text>
</comment>
<evidence type="ECO:0000313" key="11">
    <source>
        <dbReference type="Proteomes" id="UP000771749"/>
    </source>
</evidence>
<feature type="binding site" evidence="7">
    <location>
        <position position="1"/>
    </location>
    <ligand>
        <name>ATP</name>
        <dbReference type="ChEBI" id="CHEBI:30616"/>
    </ligand>
</feature>
<dbReference type="GO" id="GO:0006241">
    <property type="term" value="P:CTP biosynthetic process"/>
    <property type="evidence" value="ECO:0007669"/>
    <property type="project" value="InterPro"/>
</dbReference>
<evidence type="ECO:0000313" key="10">
    <source>
        <dbReference type="EMBL" id="MBO8453848.1"/>
    </source>
</evidence>
<dbReference type="PRINTS" id="PR01243">
    <property type="entry name" value="NUCDPKINASE"/>
</dbReference>
<feature type="binding site" evidence="7">
    <location>
        <position position="37"/>
    </location>
    <ligand>
        <name>ATP</name>
        <dbReference type="ChEBI" id="CHEBI:30616"/>
    </ligand>
</feature>
<keyword evidence="4" id="KW-0597">Phosphoprotein</keyword>
<dbReference type="EMBL" id="JADIMJ010000060">
    <property type="protein sequence ID" value="MBO8453848.1"/>
    <property type="molecule type" value="Genomic_DNA"/>
</dbReference>
<dbReference type="SMART" id="SM00562">
    <property type="entry name" value="NDK"/>
    <property type="match status" value="1"/>
</dbReference>
<organism evidence="10 11">
    <name type="scientific">Candidatus Cryptobacteroides gallistercoris</name>
    <dbReference type="NCBI Taxonomy" id="2840765"/>
    <lineage>
        <taxon>Bacteria</taxon>
        <taxon>Pseudomonadati</taxon>
        <taxon>Bacteroidota</taxon>
        <taxon>Bacteroidia</taxon>
        <taxon>Bacteroidales</taxon>
        <taxon>Candidatus Cryptobacteroides</taxon>
    </lineage>
</organism>
<dbReference type="Gene3D" id="3.30.70.141">
    <property type="entry name" value="Nucleoside diphosphate kinase-like domain"/>
    <property type="match status" value="1"/>
</dbReference>
<dbReference type="SUPFAM" id="SSF54919">
    <property type="entry name" value="Nucleoside diphosphate kinase, NDK"/>
    <property type="match status" value="1"/>
</dbReference>
<feature type="binding site" evidence="7">
    <location>
        <position position="3"/>
    </location>
    <ligand>
        <name>ATP</name>
        <dbReference type="ChEBI" id="CHEBI:30616"/>
    </ligand>
</feature>
<comment type="similarity">
    <text evidence="2 7 8">Belongs to the NDK family.</text>
</comment>
<dbReference type="EC" id="2.7.4.6" evidence="3"/>